<feature type="compositionally biased region" description="Low complexity" evidence="3">
    <location>
        <begin position="819"/>
        <end position="830"/>
    </location>
</feature>
<feature type="chain" id="PRO_5047367878" description="Fibronectin type-III domain-containing protein" evidence="4">
    <location>
        <begin position="29"/>
        <end position="830"/>
    </location>
</feature>
<protein>
    <recommendedName>
        <fullName evidence="5">Fibronectin type-III domain-containing protein</fullName>
    </recommendedName>
</protein>
<dbReference type="SUPFAM" id="SSF49265">
    <property type="entry name" value="Fibronectin type III"/>
    <property type="match status" value="1"/>
</dbReference>
<dbReference type="EMBL" id="JAFDVD010000013">
    <property type="protein sequence ID" value="MBM6401242.1"/>
    <property type="molecule type" value="Genomic_DNA"/>
</dbReference>
<keyword evidence="4" id="KW-0732">Signal</keyword>
<comment type="caution">
    <text evidence="6">The sequence shown here is derived from an EMBL/GenBank/DDBJ whole genome shotgun (WGS) entry which is preliminary data.</text>
</comment>
<reference evidence="6" key="1">
    <citation type="submission" date="2021-02" db="EMBL/GenBank/DDBJ databases">
        <title>Phycicoccus sp. MQZ13P-5T, whole genome shotgun sequence.</title>
        <authorList>
            <person name="Tuo L."/>
        </authorList>
    </citation>
    <scope>NUCLEOTIDE SEQUENCE</scope>
    <source>
        <strain evidence="6">MQZ13P-5</strain>
    </source>
</reference>
<sequence>MLAPVLRRIATSASAALLLLAPASPVHAAEPPGTPSAVTALSTIEGVRVSWQAPGTAPGRPLPTGWVVRRTSAAGERTWTLPLGRYPWQLDDDELGAGVEAHYTVAATAAGVEGPVSDPAVGSRAVDARPFEPARDALVVVWDHEDATHRGATLVGPALEATPVAGGVAVTRANYSGSGPRFTVPWPIADGAYPVGTGTDEVPVGVEGAVGTCAATSGRLTVAHATPSRSSWWAAVTLDADLGCPDGSRVRASGRLATPEPVTAIEGDVVAALAAAPGTGTVLDHVVRNTGQRPQTVRGVRLLPSGVPGTTSGADPTGVLSVGTGSCTGVLAPGASCTLRLREDRPSGATADTEYTARVVLATDDGEWTVGTAVGTDRVELAAPQDLVATGRPGLTALTWRTGTAQDVAMQFSVLDESGTVRATSLSSTTAGVTLFPGAHTLRVRATLTDGRVYTSAPRTVVVPEEWILGDSGTGVRAIAAGTGPDLVEGRQVGEWEGGRTMTAVALASSPTRAESVGTDRYRPAAWFFSSSTITRLVRPDAMWATPRFRPDGAVLAVQRPARAPDGTTYPPAILLQDRATGTVTEVPGSSTWALADWTPDGRDLLVVGAAGGLYRMDPATGRTTGVRGAEDVTGARVSRTGRLAVVGPGGFTIETMPLAGGTRTPTSIYVWGREFAWNTSGTMIAVGSPAWMTTGTGELWDLTGAPRKLRDIPTSRSVAWFDPVSSAPTLRVTLPRATTPTPTVAIAVSDPDDAPGGLRTTCALDGAAPAPCGPSWRPGTLRPGTHHVTVRVTDPSGAATQRTVPFTVYRPTPPRRPSTPVRLPSRSTR</sequence>
<keyword evidence="7" id="KW-1185">Reference proteome</keyword>
<gene>
    <name evidence="6" type="ORF">JQN70_12660</name>
</gene>
<evidence type="ECO:0000313" key="7">
    <source>
        <dbReference type="Proteomes" id="UP001430172"/>
    </source>
</evidence>
<evidence type="ECO:0000313" key="6">
    <source>
        <dbReference type="EMBL" id="MBM6401242.1"/>
    </source>
</evidence>
<name>A0ABS2CMY1_9MICO</name>
<evidence type="ECO:0000256" key="3">
    <source>
        <dbReference type="SAM" id="MobiDB-lite"/>
    </source>
</evidence>
<keyword evidence="1" id="KW-0326">Glycosidase</keyword>
<organism evidence="6 7">
    <name type="scientific">Phycicoccus sonneratiae</name>
    <dbReference type="NCBI Taxonomy" id="2807628"/>
    <lineage>
        <taxon>Bacteria</taxon>
        <taxon>Bacillati</taxon>
        <taxon>Actinomycetota</taxon>
        <taxon>Actinomycetes</taxon>
        <taxon>Micrococcales</taxon>
        <taxon>Intrasporangiaceae</taxon>
        <taxon>Phycicoccus</taxon>
    </lineage>
</organism>
<dbReference type="InterPro" id="IPR036116">
    <property type="entry name" value="FN3_sf"/>
</dbReference>
<keyword evidence="2" id="KW-0624">Polysaccharide degradation</keyword>
<evidence type="ECO:0000256" key="4">
    <source>
        <dbReference type="SAM" id="SignalP"/>
    </source>
</evidence>
<evidence type="ECO:0000256" key="1">
    <source>
        <dbReference type="ARBA" id="ARBA00023295"/>
    </source>
</evidence>
<accession>A0ABS2CMY1</accession>
<feature type="region of interest" description="Disordered" evidence="3">
    <location>
        <begin position="808"/>
        <end position="830"/>
    </location>
</feature>
<proteinExistence type="predicted"/>
<evidence type="ECO:0000259" key="5">
    <source>
        <dbReference type="PROSITE" id="PS50853"/>
    </source>
</evidence>
<keyword evidence="1" id="KW-0378">Hydrolase</keyword>
<feature type="signal peptide" evidence="4">
    <location>
        <begin position="1"/>
        <end position="28"/>
    </location>
</feature>
<feature type="domain" description="Fibronectin type-III" evidence="5">
    <location>
        <begin position="31"/>
        <end position="128"/>
    </location>
</feature>
<dbReference type="Proteomes" id="UP001430172">
    <property type="component" value="Unassembled WGS sequence"/>
</dbReference>
<dbReference type="PROSITE" id="PS50853">
    <property type="entry name" value="FN3"/>
    <property type="match status" value="1"/>
</dbReference>
<dbReference type="InterPro" id="IPR003961">
    <property type="entry name" value="FN3_dom"/>
</dbReference>
<dbReference type="RefSeq" id="WP_204131702.1">
    <property type="nucleotide sequence ID" value="NZ_JAFDVD010000013.1"/>
</dbReference>
<evidence type="ECO:0000256" key="2">
    <source>
        <dbReference type="ARBA" id="ARBA00023326"/>
    </source>
</evidence>
<keyword evidence="2" id="KW-0119">Carbohydrate metabolism</keyword>
<dbReference type="SUPFAM" id="SSF69304">
    <property type="entry name" value="Tricorn protease N-terminal domain"/>
    <property type="match status" value="1"/>
</dbReference>